<evidence type="ECO:0000259" key="1">
    <source>
        <dbReference type="PROSITE" id="PS01179"/>
    </source>
</evidence>
<dbReference type="SMART" id="SM00462">
    <property type="entry name" value="PTB"/>
    <property type="match status" value="1"/>
</dbReference>
<dbReference type="CDD" id="cd01209">
    <property type="entry name" value="PTB_Shc"/>
    <property type="match status" value="1"/>
</dbReference>
<sequence>MLQRTKYNRFRNDSVTSVDDLIHNLSMNSKVSAVATTSTTPSYLVSPEVLRKDQEDGPTTLCTLIHKVSHLKLSNTGSLLGIKNLSSAVKELAVSKLQGSSGASSSAAGASDNTCNLVSATSCSQQDASKMSMGKKTGSEETKPSRGWLHSSEKILGPGVTYIVKYLGCIEVLRSMRSLDFSTRTQIAREAISRVCEAMPGAKGAFKKRKPPSKVLSSILGKSNLQFAGMSIMLNISTTSLNLMTPDTKQIIANHHMQSISFASGGDPDTADYVAYVAKDPVNRRACHVLECCDGLAQDVISTIGQAFELRFKQYLRCPSKIPTFHDRTQSFDEPWMEEDNEATEHPYYNNIPNKMPPSGGFMDARLKARLPTAADTAQVMGGEQTYYQSRHLGDKFIEDWHHWPVKQGSLDICSMPEGNSQVTPTTEMPTYVNTQHINIEALLALQADAEKSSPGKDLFDMSEFPSYSLPF</sequence>
<dbReference type="Gene3D" id="2.30.29.30">
    <property type="entry name" value="Pleckstrin-homology domain (PH domain)/Phosphotyrosine-binding domain (PTB)"/>
    <property type="match status" value="1"/>
</dbReference>
<dbReference type="GO" id="GO:0035556">
    <property type="term" value="P:intracellular signal transduction"/>
    <property type="evidence" value="ECO:0007669"/>
    <property type="project" value="InterPro"/>
</dbReference>
<dbReference type="AlphaFoldDB" id="A0A8C0BJE2"/>
<dbReference type="InterPro" id="IPR011993">
    <property type="entry name" value="PH-like_dom_sf"/>
</dbReference>
<dbReference type="Pfam" id="PF00640">
    <property type="entry name" value="PID"/>
    <property type="match status" value="1"/>
</dbReference>
<dbReference type="GO" id="GO:0030971">
    <property type="term" value="F:receptor tyrosine kinase binding"/>
    <property type="evidence" value="ECO:0007669"/>
    <property type="project" value="TreeGrafter"/>
</dbReference>
<accession>A0A8C0BJE2</accession>
<reference evidence="2" key="1">
    <citation type="submission" date="2025-08" db="UniProtKB">
        <authorList>
            <consortium name="Ensembl"/>
        </authorList>
    </citation>
    <scope>IDENTIFICATION</scope>
</reference>
<dbReference type="PANTHER" id="PTHR10337:SF4">
    <property type="entry name" value="SHC-TRANSFORMING PROTEIN 3"/>
    <property type="match status" value="1"/>
</dbReference>
<dbReference type="InterPro" id="IPR006019">
    <property type="entry name" value="PID_Shc-like"/>
</dbReference>
<evidence type="ECO:0000313" key="2">
    <source>
        <dbReference type="Ensembl" id="ENSBJAP00000017972.1"/>
    </source>
</evidence>
<dbReference type="PRINTS" id="PR00629">
    <property type="entry name" value="SHCPIDOMAIN"/>
</dbReference>
<reference evidence="2" key="2">
    <citation type="submission" date="2025-09" db="UniProtKB">
        <authorList>
            <consortium name="Ensembl"/>
        </authorList>
    </citation>
    <scope>IDENTIFICATION</scope>
</reference>
<dbReference type="GO" id="GO:0007169">
    <property type="term" value="P:cell surface receptor protein tyrosine kinase signaling pathway"/>
    <property type="evidence" value="ECO:0007669"/>
    <property type="project" value="TreeGrafter"/>
</dbReference>
<organism evidence="2 3">
    <name type="scientific">Buteo japonicus</name>
    <dbReference type="NCBI Taxonomy" id="224669"/>
    <lineage>
        <taxon>Eukaryota</taxon>
        <taxon>Metazoa</taxon>
        <taxon>Chordata</taxon>
        <taxon>Craniata</taxon>
        <taxon>Vertebrata</taxon>
        <taxon>Euteleostomi</taxon>
        <taxon>Archelosauria</taxon>
        <taxon>Archosauria</taxon>
        <taxon>Dinosauria</taxon>
        <taxon>Saurischia</taxon>
        <taxon>Theropoda</taxon>
        <taxon>Coelurosauria</taxon>
        <taxon>Aves</taxon>
        <taxon>Neognathae</taxon>
        <taxon>Neoaves</taxon>
        <taxon>Telluraves</taxon>
        <taxon>Accipitrimorphae</taxon>
        <taxon>Accipitriformes</taxon>
        <taxon>Accipitridae</taxon>
        <taxon>Accipitrinae</taxon>
        <taxon>Buteo</taxon>
    </lineage>
</organism>
<protein>
    <recommendedName>
        <fullName evidence="1">PID domain-containing protein</fullName>
    </recommendedName>
</protein>
<dbReference type="InterPro" id="IPR051235">
    <property type="entry name" value="CEP152/SHC-Transforming"/>
</dbReference>
<proteinExistence type="predicted"/>
<dbReference type="PANTHER" id="PTHR10337">
    <property type="entry name" value="SHC TRANSFORMING PROTEIN"/>
    <property type="match status" value="1"/>
</dbReference>
<dbReference type="GO" id="GO:0005886">
    <property type="term" value="C:plasma membrane"/>
    <property type="evidence" value="ECO:0007669"/>
    <property type="project" value="TreeGrafter"/>
</dbReference>
<keyword evidence="3" id="KW-1185">Reference proteome</keyword>
<dbReference type="FunFam" id="2.30.29.30:FF:000036">
    <property type="entry name" value="SHC-transforming protein 1 isoform 3"/>
    <property type="match status" value="1"/>
</dbReference>
<dbReference type="Proteomes" id="UP000694555">
    <property type="component" value="Unplaced"/>
</dbReference>
<dbReference type="Ensembl" id="ENSBJAT00000018465.1">
    <property type="protein sequence ID" value="ENSBJAP00000017972.1"/>
    <property type="gene ID" value="ENSBJAG00000011843.1"/>
</dbReference>
<dbReference type="PROSITE" id="PS01179">
    <property type="entry name" value="PID"/>
    <property type="match status" value="1"/>
</dbReference>
<feature type="domain" description="PID" evidence="1">
    <location>
        <begin position="156"/>
        <end position="321"/>
    </location>
</feature>
<evidence type="ECO:0000313" key="3">
    <source>
        <dbReference type="Proteomes" id="UP000694555"/>
    </source>
</evidence>
<dbReference type="SUPFAM" id="SSF50729">
    <property type="entry name" value="PH domain-like"/>
    <property type="match status" value="1"/>
</dbReference>
<name>A0A8C0BJE2_9AVES</name>
<dbReference type="InterPro" id="IPR006020">
    <property type="entry name" value="PTB/PI_dom"/>
</dbReference>